<dbReference type="GO" id="GO:0000027">
    <property type="term" value="P:ribosomal large subunit assembly"/>
    <property type="evidence" value="ECO:0007669"/>
    <property type="project" value="TreeGrafter"/>
</dbReference>
<protein>
    <recommendedName>
        <fullName evidence="5">C2H2-type domain-containing protein</fullName>
    </recommendedName>
</protein>
<evidence type="ECO:0000256" key="1">
    <source>
        <dbReference type="ARBA" id="ARBA00022722"/>
    </source>
</evidence>
<sequence>MSSKPNPSETESYACPKCPKEGFKTPGAVRAHFLAKDHDLHCTICNGDFPTVKSFVAHHRQKHLNSGRPSRPPRQVIAQTAAADSKKSQATKFPDQNFIEIAERTALEYLLPKRQIVQRQLPERPATKPTGQTPFKKANQARQNPSTSPILRSSSLARNCPTSSIAVVEELPADPDQTQSIHRHVVLHVQEQELIFQELWTLCHSPALLVAEGYKLSATSVKKKTYEKKITEKKINEKKGPPPIPVIPPISFVATPQHLPNQTQKRRRAVVLDCEMVQVEGNCRELAYLTAVDFLTNEILINNYVQPTKRVVGWNTRYSGISCAEMNRARANGRALWGWNQARQALWEYVDSDTVLIGHSLENDLKVLGFYHSKIVDSQILTSQAVALLLPSDQHLTRRWGLKTLTKELLEDSIQVGKKGHSALEDTRATRDVVIWCIRNPEPLSVWAKKARDEEVLRILEEKRKNDERRKKKEEEKKKKEEAEKTLQAAEAQPQASAA</sequence>
<dbReference type="GO" id="GO:0004527">
    <property type="term" value="F:exonuclease activity"/>
    <property type="evidence" value="ECO:0007669"/>
    <property type="project" value="UniProtKB-KW"/>
</dbReference>
<dbReference type="InterPro" id="IPR012337">
    <property type="entry name" value="RNaseH-like_sf"/>
</dbReference>
<feature type="region of interest" description="Disordered" evidence="4">
    <location>
        <begin position="118"/>
        <end position="155"/>
    </location>
</feature>
<evidence type="ECO:0000256" key="3">
    <source>
        <dbReference type="ARBA" id="ARBA00022839"/>
    </source>
</evidence>
<evidence type="ECO:0000259" key="5">
    <source>
        <dbReference type="PROSITE" id="PS00028"/>
    </source>
</evidence>
<keyword evidence="2" id="KW-0378">Hydrolase</keyword>
<comment type="caution">
    <text evidence="6">The sequence shown here is derived from an EMBL/GenBank/DDBJ whole genome shotgun (WGS) entry which is preliminary data.</text>
</comment>
<dbReference type="AlphaFoldDB" id="A0A9W9JP11"/>
<evidence type="ECO:0000313" key="7">
    <source>
        <dbReference type="Proteomes" id="UP001150904"/>
    </source>
</evidence>
<dbReference type="Proteomes" id="UP001150904">
    <property type="component" value="Unassembled WGS sequence"/>
</dbReference>
<dbReference type="GeneID" id="83181316"/>
<proteinExistence type="predicted"/>
<keyword evidence="7" id="KW-1185">Reference proteome</keyword>
<dbReference type="GO" id="GO:0003676">
    <property type="term" value="F:nucleic acid binding"/>
    <property type="evidence" value="ECO:0007669"/>
    <property type="project" value="InterPro"/>
</dbReference>
<dbReference type="InterPro" id="IPR047021">
    <property type="entry name" value="REXO1/3/4-like"/>
</dbReference>
<feature type="compositionally biased region" description="Basic and acidic residues" evidence="4">
    <location>
        <begin position="461"/>
        <end position="485"/>
    </location>
</feature>
<evidence type="ECO:0000256" key="2">
    <source>
        <dbReference type="ARBA" id="ARBA00022801"/>
    </source>
</evidence>
<dbReference type="OrthoDB" id="16516at2759"/>
<accession>A0A9W9JP11</accession>
<evidence type="ECO:0000256" key="4">
    <source>
        <dbReference type="SAM" id="MobiDB-lite"/>
    </source>
</evidence>
<dbReference type="Gene3D" id="3.30.420.10">
    <property type="entry name" value="Ribonuclease H-like superfamily/Ribonuclease H"/>
    <property type="match status" value="1"/>
</dbReference>
<dbReference type="EMBL" id="JAPQKR010000014">
    <property type="protein sequence ID" value="KAJ5197836.1"/>
    <property type="molecule type" value="Genomic_DNA"/>
</dbReference>
<organism evidence="6 7">
    <name type="scientific">Penicillium cinerascens</name>
    <dbReference type="NCBI Taxonomy" id="70096"/>
    <lineage>
        <taxon>Eukaryota</taxon>
        <taxon>Fungi</taxon>
        <taxon>Dikarya</taxon>
        <taxon>Ascomycota</taxon>
        <taxon>Pezizomycotina</taxon>
        <taxon>Eurotiomycetes</taxon>
        <taxon>Eurotiomycetidae</taxon>
        <taxon>Eurotiales</taxon>
        <taxon>Aspergillaceae</taxon>
        <taxon>Penicillium</taxon>
    </lineage>
</organism>
<dbReference type="Gene3D" id="3.30.160.60">
    <property type="entry name" value="Classic Zinc Finger"/>
    <property type="match status" value="1"/>
</dbReference>
<keyword evidence="3" id="KW-0269">Exonuclease</keyword>
<feature type="compositionally biased region" description="Low complexity" evidence="4">
    <location>
        <begin position="488"/>
        <end position="499"/>
    </location>
</feature>
<gene>
    <name evidence="6" type="ORF">N7498_006953</name>
</gene>
<dbReference type="PANTHER" id="PTHR12801">
    <property type="entry name" value="RNA EXONUCLEASE REXO1 / RECO3 FAMILY MEMBER-RELATED"/>
    <property type="match status" value="1"/>
</dbReference>
<feature type="compositionally biased region" description="Polar residues" evidence="4">
    <location>
        <begin position="140"/>
        <end position="155"/>
    </location>
</feature>
<evidence type="ECO:0000313" key="6">
    <source>
        <dbReference type="EMBL" id="KAJ5197836.1"/>
    </source>
</evidence>
<reference evidence="6" key="1">
    <citation type="submission" date="2022-12" db="EMBL/GenBank/DDBJ databases">
        <authorList>
            <person name="Petersen C."/>
        </authorList>
    </citation>
    <scope>NUCLEOTIDE SEQUENCE</scope>
    <source>
        <strain evidence="6">IBT 15544</strain>
    </source>
</reference>
<dbReference type="SUPFAM" id="SSF53098">
    <property type="entry name" value="Ribonuclease H-like"/>
    <property type="match status" value="1"/>
</dbReference>
<dbReference type="PANTHER" id="PTHR12801:SF114">
    <property type="entry name" value="EXONUCLEASE, PUTATIVE (AFU_ORTHOLOGUE AFUA_7G00870)-RELATED"/>
    <property type="match status" value="1"/>
</dbReference>
<dbReference type="Pfam" id="PF00929">
    <property type="entry name" value="RNase_T"/>
    <property type="match status" value="1"/>
</dbReference>
<dbReference type="InterPro" id="IPR013087">
    <property type="entry name" value="Znf_C2H2_type"/>
</dbReference>
<dbReference type="SMART" id="SM00479">
    <property type="entry name" value="EXOIII"/>
    <property type="match status" value="1"/>
</dbReference>
<keyword evidence="1" id="KW-0540">Nuclease</keyword>
<dbReference type="RefSeq" id="XP_058306264.1">
    <property type="nucleotide sequence ID" value="XM_058454015.1"/>
</dbReference>
<reference evidence="6" key="2">
    <citation type="journal article" date="2023" name="IMA Fungus">
        <title>Comparative genomic study of the Penicillium genus elucidates a diverse pangenome and 15 lateral gene transfer events.</title>
        <authorList>
            <person name="Petersen C."/>
            <person name="Sorensen T."/>
            <person name="Nielsen M.R."/>
            <person name="Sondergaard T.E."/>
            <person name="Sorensen J.L."/>
            <person name="Fitzpatrick D.A."/>
            <person name="Frisvad J.C."/>
            <person name="Nielsen K.L."/>
        </authorList>
    </citation>
    <scope>NUCLEOTIDE SEQUENCE</scope>
    <source>
        <strain evidence="6">IBT 15544</strain>
    </source>
</reference>
<dbReference type="GO" id="GO:0005634">
    <property type="term" value="C:nucleus"/>
    <property type="evidence" value="ECO:0007669"/>
    <property type="project" value="TreeGrafter"/>
</dbReference>
<dbReference type="InterPro" id="IPR036397">
    <property type="entry name" value="RNaseH_sf"/>
</dbReference>
<dbReference type="PROSITE" id="PS00028">
    <property type="entry name" value="ZINC_FINGER_C2H2_1"/>
    <property type="match status" value="1"/>
</dbReference>
<dbReference type="GO" id="GO:0006364">
    <property type="term" value="P:rRNA processing"/>
    <property type="evidence" value="ECO:0007669"/>
    <property type="project" value="TreeGrafter"/>
</dbReference>
<feature type="region of interest" description="Disordered" evidence="4">
    <location>
        <begin position="461"/>
        <end position="499"/>
    </location>
</feature>
<dbReference type="InterPro" id="IPR013520">
    <property type="entry name" value="Ribonucl_H"/>
</dbReference>
<name>A0A9W9JP11_9EURO</name>
<dbReference type="SMART" id="SM00355">
    <property type="entry name" value="ZnF_C2H2"/>
    <property type="match status" value="2"/>
</dbReference>
<dbReference type="CDD" id="cd06137">
    <property type="entry name" value="DEDDh_RNase"/>
    <property type="match status" value="1"/>
</dbReference>
<feature type="domain" description="C2H2-type" evidence="5">
    <location>
        <begin position="42"/>
        <end position="63"/>
    </location>
</feature>